<sequence length="338" mass="38516">MSATTEFNSLTGKEVSRKYLTGLIGRARKEKSTEVISRLSGMLKNNPGIDRFVIKITNQIKENPPAKKKTKPATVKRNPASKQKPVTKPLQRTIRKAKPTGLNSPEVHSNPNSLAYRLANKPENVEYYNIADHDIAEYLGNIEKKQKESVVISLTGGQGSMKTRHCFQLMNAFGQNYKIGHASIEEHPESKLYLDKATQYLNNRALQSIVAPEIKTMSDLDKLIRENDVIIIDSFTKVQEMCKGFEVDKDLRKKYNGKIFIVIFQQTTDGKMRGGSKSQFDADIVLFTEKKDDYRDNYIYADKNRYQDKPLDGLHYNIFSGSLIRKSDPNRKLTFNVQ</sequence>
<reference evidence="2" key="1">
    <citation type="submission" date="2022-07" db="EMBL/GenBank/DDBJ databases">
        <title>Isolation, identification, and degradation of a PFOSA degrading strain from sewage treatment plant.</title>
        <authorList>
            <person name="Zhang L."/>
            <person name="Huo Y."/>
        </authorList>
    </citation>
    <scope>NUCLEOTIDE SEQUENCE</scope>
    <source>
        <strain evidence="2">C1</strain>
    </source>
</reference>
<proteinExistence type="predicted"/>
<dbReference type="RefSeq" id="WP_256551285.1">
    <property type="nucleotide sequence ID" value="NZ_CP101751.1"/>
</dbReference>
<evidence type="ECO:0000313" key="2">
    <source>
        <dbReference type="EMBL" id="UUC45592.1"/>
    </source>
</evidence>
<protein>
    <submittedName>
        <fullName evidence="2">Uncharacterized protein</fullName>
    </submittedName>
</protein>
<dbReference type="EMBL" id="CP101751">
    <property type="protein sequence ID" value="UUC45592.1"/>
    <property type="molecule type" value="Genomic_DNA"/>
</dbReference>
<keyword evidence="3" id="KW-1185">Reference proteome</keyword>
<evidence type="ECO:0000313" key="3">
    <source>
        <dbReference type="Proteomes" id="UP001059844"/>
    </source>
</evidence>
<organism evidence="2 3">
    <name type="scientific">Flavobacterium cerinum</name>
    <dbReference type="NCBI Taxonomy" id="2502784"/>
    <lineage>
        <taxon>Bacteria</taxon>
        <taxon>Pseudomonadati</taxon>
        <taxon>Bacteroidota</taxon>
        <taxon>Flavobacteriia</taxon>
        <taxon>Flavobacteriales</taxon>
        <taxon>Flavobacteriaceae</taxon>
        <taxon>Flavobacterium</taxon>
    </lineage>
</organism>
<gene>
    <name evidence="2" type="ORF">NOX80_18470</name>
</gene>
<dbReference type="SUPFAM" id="SSF52540">
    <property type="entry name" value="P-loop containing nucleoside triphosphate hydrolases"/>
    <property type="match status" value="1"/>
</dbReference>
<name>A0ABY5ITV1_9FLAO</name>
<dbReference type="Gene3D" id="3.40.50.300">
    <property type="entry name" value="P-loop containing nucleotide triphosphate hydrolases"/>
    <property type="match status" value="1"/>
</dbReference>
<accession>A0ABY5ITV1</accession>
<evidence type="ECO:0000256" key="1">
    <source>
        <dbReference type="SAM" id="MobiDB-lite"/>
    </source>
</evidence>
<dbReference type="Proteomes" id="UP001059844">
    <property type="component" value="Chromosome"/>
</dbReference>
<dbReference type="InterPro" id="IPR027417">
    <property type="entry name" value="P-loop_NTPase"/>
</dbReference>
<feature type="region of interest" description="Disordered" evidence="1">
    <location>
        <begin position="61"/>
        <end position="90"/>
    </location>
</feature>